<accession>A0A4Y4AZW6</accession>
<evidence type="ECO:0000259" key="1">
    <source>
        <dbReference type="Pfam" id="PF13676"/>
    </source>
</evidence>
<dbReference type="Pfam" id="PF13676">
    <property type="entry name" value="TIR_2"/>
    <property type="match status" value="1"/>
</dbReference>
<dbReference type="OrthoDB" id="9810385at2"/>
<protein>
    <recommendedName>
        <fullName evidence="1">TIR domain-containing protein</fullName>
    </recommendedName>
</protein>
<dbReference type="EMBL" id="BJNP01000066">
    <property type="protein sequence ID" value="GEC73771.1"/>
    <property type="molecule type" value="Genomic_DNA"/>
</dbReference>
<evidence type="ECO:0000313" key="2">
    <source>
        <dbReference type="EMBL" id="GEC73771.1"/>
    </source>
</evidence>
<feature type="domain" description="TIR" evidence="1">
    <location>
        <begin position="26"/>
        <end position="120"/>
    </location>
</feature>
<dbReference type="Proteomes" id="UP000316775">
    <property type="component" value="Unassembled WGS sequence"/>
</dbReference>
<dbReference type="GO" id="GO:0007165">
    <property type="term" value="P:signal transduction"/>
    <property type="evidence" value="ECO:0007669"/>
    <property type="project" value="InterPro"/>
</dbReference>
<comment type="caution">
    <text evidence="2">The sequence shown here is derived from an EMBL/GenBank/DDBJ whole genome shotgun (WGS) entry which is preliminary data.</text>
</comment>
<dbReference type="AlphaFoldDB" id="A0A4Y4AZW6"/>
<evidence type="ECO:0000313" key="3">
    <source>
        <dbReference type="Proteomes" id="UP000316775"/>
    </source>
</evidence>
<dbReference type="STRING" id="983.SAMN05443543_1206"/>
<dbReference type="InterPro" id="IPR000157">
    <property type="entry name" value="TIR_dom"/>
</dbReference>
<dbReference type="SUPFAM" id="SSF52200">
    <property type="entry name" value="Toll/Interleukin receptor TIR domain"/>
    <property type="match status" value="1"/>
</dbReference>
<reference evidence="2 3" key="1">
    <citation type="submission" date="2019-06" db="EMBL/GenBank/DDBJ databases">
        <title>Whole genome shotgun sequence of Flavobacterium flevense NBRC 14960.</title>
        <authorList>
            <person name="Hosoyama A."/>
            <person name="Uohara A."/>
            <person name="Ohji S."/>
            <person name="Ichikawa N."/>
        </authorList>
    </citation>
    <scope>NUCLEOTIDE SEQUENCE [LARGE SCALE GENOMIC DNA]</scope>
    <source>
        <strain evidence="2 3">NBRC 14960</strain>
    </source>
</reference>
<keyword evidence="3" id="KW-1185">Reference proteome</keyword>
<dbReference type="Gene3D" id="3.40.50.10140">
    <property type="entry name" value="Toll/interleukin-1 receptor homology (TIR) domain"/>
    <property type="match status" value="1"/>
</dbReference>
<name>A0A4Y4AZW6_9FLAO</name>
<gene>
    <name evidence="2" type="ORF">FFL01_33100</name>
</gene>
<proteinExistence type="predicted"/>
<dbReference type="InterPro" id="IPR035897">
    <property type="entry name" value="Toll_tir_struct_dom_sf"/>
</dbReference>
<dbReference type="RefSeq" id="WP_073247476.1">
    <property type="nucleotide sequence ID" value="NZ_BJNP01000066.1"/>
</dbReference>
<sequence>MALNRYYYPTKYESRNKVLSLGIKCVFISHQQKDKDAAKKIVDYLIEAGIDVYFDDYDGDLRIHHQSNNAKAVTDSIRKGINNSSHMLVVVSPNTLYSTWVPFEIGYGYDKTDLFVLCLKGIPKGGLPEYVRSATIVRDIYDLNNLVSRISKIDKEILLKTKMLSDYGSYTNPLSNVMDAMISDPYN</sequence>
<organism evidence="2 3">
    <name type="scientific">Flavobacterium flevense</name>
    <dbReference type="NCBI Taxonomy" id="983"/>
    <lineage>
        <taxon>Bacteria</taxon>
        <taxon>Pseudomonadati</taxon>
        <taxon>Bacteroidota</taxon>
        <taxon>Flavobacteriia</taxon>
        <taxon>Flavobacteriales</taxon>
        <taxon>Flavobacteriaceae</taxon>
        <taxon>Flavobacterium</taxon>
    </lineage>
</organism>